<evidence type="ECO:0000256" key="1">
    <source>
        <dbReference type="SAM" id="SignalP"/>
    </source>
</evidence>
<protein>
    <recommendedName>
        <fullName evidence="4">Tetratricopeptide repeat protein</fullName>
    </recommendedName>
</protein>
<evidence type="ECO:0000313" key="2">
    <source>
        <dbReference type="EMBL" id="MCP9763477.1"/>
    </source>
</evidence>
<dbReference type="Proteomes" id="UP001204144">
    <property type="component" value="Unassembled WGS sequence"/>
</dbReference>
<name>A0AAE3KSK9_9BACT</name>
<dbReference type="EMBL" id="RJUF01000029">
    <property type="protein sequence ID" value="MCP9763477.1"/>
    <property type="molecule type" value="Genomic_DNA"/>
</dbReference>
<reference evidence="2 3" key="1">
    <citation type="submission" date="2018-11" db="EMBL/GenBank/DDBJ databases">
        <title>Novel bacteria species description.</title>
        <authorList>
            <person name="Han J.-H."/>
        </authorList>
    </citation>
    <scope>NUCLEOTIDE SEQUENCE [LARGE SCALE GENOMIC DNA]</scope>
    <source>
        <strain evidence="2 3">KCTC23259</strain>
    </source>
</reference>
<keyword evidence="3" id="KW-1185">Reference proteome</keyword>
<accession>A0AAE3KSK9</accession>
<sequence length="400" mass="46663">MKYLFILLTILLTSPLFAQVDFRKDYYPAINRAEMAITKDDYQTAFSEYQTAFSAVKTPLARDIFNAVACKFLLNDFEGAKPLLMKLAKKGISAEVLEKKEVFLLDNIKSQWNSFKFLYEQIQSMQQERVSNDLTEKIKIFDTTYEALKGNTVVFTLDENGRERQIKSRDYEINKTKIVIPKEENEFNNLMNRATSNELFTKAQNTLVDYVISDGFVSEDNMFVDDRDFLRNYFGWTIEKYRMRMDFKLNGAYSRDINPFSIIPDSRRKLFDSSLVESVKQGKIHRDLALKYLFGYRANNKLLFTKINIENIENCSLDLKEKSYSLFYYKKAGQNLDAESQKTLKELVLGDNNLLFEKAKYKVLKNNYFAMSSDAQMEETTVPNCDIAKQMIEKANIIED</sequence>
<feature type="signal peptide" evidence="1">
    <location>
        <begin position="1"/>
        <end position="18"/>
    </location>
</feature>
<gene>
    <name evidence="2" type="ORF">EGI31_10965</name>
</gene>
<evidence type="ECO:0000313" key="3">
    <source>
        <dbReference type="Proteomes" id="UP001204144"/>
    </source>
</evidence>
<evidence type="ECO:0008006" key="4">
    <source>
        <dbReference type="Google" id="ProtNLM"/>
    </source>
</evidence>
<proteinExistence type="predicted"/>
<comment type="caution">
    <text evidence="2">The sequence shown here is derived from an EMBL/GenBank/DDBJ whole genome shotgun (WGS) entry which is preliminary data.</text>
</comment>
<dbReference type="AlphaFoldDB" id="A0AAE3KSK9"/>
<feature type="chain" id="PRO_5041927500" description="Tetratricopeptide repeat protein" evidence="1">
    <location>
        <begin position="19"/>
        <end position="400"/>
    </location>
</feature>
<dbReference type="RefSeq" id="WP_255037258.1">
    <property type="nucleotide sequence ID" value="NZ_RJUF01000029.1"/>
</dbReference>
<keyword evidence="1" id="KW-0732">Signal</keyword>
<organism evidence="2 3">
    <name type="scientific">Lacihabitans soyangensis</name>
    <dbReference type="NCBI Taxonomy" id="869394"/>
    <lineage>
        <taxon>Bacteria</taxon>
        <taxon>Pseudomonadati</taxon>
        <taxon>Bacteroidota</taxon>
        <taxon>Cytophagia</taxon>
        <taxon>Cytophagales</taxon>
        <taxon>Leadbetterellaceae</taxon>
        <taxon>Lacihabitans</taxon>
    </lineage>
</organism>